<dbReference type="RefSeq" id="WP_338750806.1">
    <property type="nucleotide sequence ID" value="NZ_CP144913.1"/>
</dbReference>
<dbReference type="InterPro" id="IPR046156">
    <property type="entry name" value="DUF6158"/>
</dbReference>
<sequence>MTDATQGVPASQLSDEELEKQGKSAHETRNWVFLHGSAEQFAHHTARMLELEREYVRRYPKRTWQGSGGAPTDLAQTAASWRETVRAVIAQLEQLVDLPDPQSVDAPGVADPAHAFLQRLADNGGRMNKLEAHQAAREVGLDPAVRADLYKAEPPLIETEGKERVLTDAGRARLADGQ</sequence>
<organism evidence="2 3">
    <name type="scientific">Janibacter alittae</name>
    <dbReference type="NCBI Taxonomy" id="3115209"/>
    <lineage>
        <taxon>Bacteria</taxon>
        <taxon>Bacillati</taxon>
        <taxon>Actinomycetota</taxon>
        <taxon>Actinomycetes</taxon>
        <taxon>Micrococcales</taxon>
        <taxon>Intrasporangiaceae</taxon>
        <taxon>Janibacter</taxon>
    </lineage>
</organism>
<dbReference type="Pfam" id="PF19655">
    <property type="entry name" value="DUF6158"/>
    <property type="match status" value="1"/>
</dbReference>
<proteinExistence type="predicted"/>
<evidence type="ECO:0000256" key="1">
    <source>
        <dbReference type="SAM" id="MobiDB-lite"/>
    </source>
</evidence>
<reference evidence="2 3" key="1">
    <citation type="submission" date="2024-02" db="EMBL/GenBank/DDBJ databases">
        <title>Janibacter sp. nov., isolated from gut of marine sandworm.</title>
        <authorList>
            <person name="Kim B."/>
            <person name="Jun M.O."/>
            <person name="Shin N.-R."/>
        </authorList>
    </citation>
    <scope>NUCLEOTIDE SEQUENCE [LARGE SCALE GENOMIC DNA]</scope>
    <source>
        <strain evidence="2 3">A1S7</strain>
    </source>
</reference>
<feature type="region of interest" description="Disordered" evidence="1">
    <location>
        <begin position="1"/>
        <end position="24"/>
    </location>
</feature>
<accession>A0ABZ2MJG6</accession>
<name>A0ABZ2MJG6_9MICO</name>
<feature type="compositionally biased region" description="Polar residues" evidence="1">
    <location>
        <begin position="1"/>
        <end position="13"/>
    </location>
</feature>
<protein>
    <submittedName>
        <fullName evidence="2">DUF6158 family protein</fullName>
    </submittedName>
</protein>
<gene>
    <name evidence="2" type="ORF">V1351_03635</name>
</gene>
<dbReference type="EMBL" id="CP144913">
    <property type="protein sequence ID" value="WXB77168.1"/>
    <property type="molecule type" value="Genomic_DNA"/>
</dbReference>
<evidence type="ECO:0000313" key="2">
    <source>
        <dbReference type="EMBL" id="WXB77168.1"/>
    </source>
</evidence>
<keyword evidence="3" id="KW-1185">Reference proteome</keyword>
<dbReference type="Proteomes" id="UP001382727">
    <property type="component" value="Chromosome"/>
</dbReference>
<evidence type="ECO:0000313" key="3">
    <source>
        <dbReference type="Proteomes" id="UP001382727"/>
    </source>
</evidence>